<evidence type="ECO:0008006" key="3">
    <source>
        <dbReference type="Google" id="ProtNLM"/>
    </source>
</evidence>
<dbReference type="Proteomes" id="UP001500689">
    <property type="component" value="Unassembled WGS sequence"/>
</dbReference>
<comment type="caution">
    <text evidence="1">The sequence shown here is derived from an EMBL/GenBank/DDBJ whole genome shotgun (WGS) entry which is preliminary data.</text>
</comment>
<reference evidence="2" key="1">
    <citation type="journal article" date="2019" name="Int. J. Syst. Evol. Microbiol.">
        <title>The Global Catalogue of Microorganisms (GCM) 10K type strain sequencing project: providing services to taxonomists for standard genome sequencing and annotation.</title>
        <authorList>
            <consortium name="The Broad Institute Genomics Platform"/>
            <consortium name="The Broad Institute Genome Sequencing Center for Infectious Disease"/>
            <person name="Wu L."/>
            <person name="Ma J."/>
        </authorList>
    </citation>
    <scope>NUCLEOTIDE SEQUENCE [LARGE SCALE GENOMIC DNA]</scope>
    <source>
        <strain evidence="2">JCM 16898</strain>
    </source>
</reference>
<name>A0ABP6VLT2_9PSEU</name>
<sequence length="746" mass="80067">MAELVVSRVCGLPADVLSGLRAAETVALLDEIDAVSASRAELRDPVCDALHAAIGRDGLSKDQRRGLIRLRRSVFNGRTDAAGLRLGRDVLERADAERLGEWHQALVRERELLEKAARALTSELAAAQHGVATALRRPHVLAGLALASPEFVTSFGERSELGSPRGRLSRSAVSYLVRTALKPSPFGSLTTVGVGTFAGAADPGADARLVSSSRVAARLALAATEDDPLVVPNVDTRAAGEEWLAPLPAYLHRHGVYFREDEVTALAGPVPLDPRPRRLSALARELRCPVTSLRRLLDQGVFLLCPPWTLDEPRHFTAWGRSPVAEAGRQAEQIVTESADGRRRAEAVLALRGRLRATLAERDPARAGWTAGLGLVHETVAHGPEPETALPEWAPGELDRMARLLRGTGHPRAGYHDLVRFFVRQHGRGGVGGLAGFAFHAARELDPMAWLSRCAIPAPGALDGPSIGAPVHAVFWQPAGESLVVNQIQPGYLGAVARWAAVDGLRERVESAVAELHARRFPGCVVYQVTAHADWTDTQRPAVRSAPWLSWGAERPLAGTGGVPIDGFRVRHDPATDTLEVLDPVGRTAALSYLGAVPAHLLRGVPRVLQLLSDPWLCQGPWDAPRPPGRRLRDGRLVLSRARWTLPVSALPNVGDGPTVDFVRAGRRLCAEHGLPDETFVRGLAANGTPSGKPQWLSFAHPLAAWTALKGLGDAVTAEFTEALPALGEAGAARRVTEFLTVFTHD</sequence>
<gene>
    <name evidence="1" type="ORF">GCM10022222_18750</name>
</gene>
<protein>
    <recommendedName>
        <fullName evidence="3">Lantibiotic dehydratase N-terminal domain-containing protein</fullName>
    </recommendedName>
</protein>
<organism evidence="1 2">
    <name type="scientific">Amycolatopsis ultiminotia</name>
    <dbReference type="NCBI Taxonomy" id="543629"/>
    <lineage>
        <taxon>Bacteria</taxon>
        <taxon>Bacillati</taxon>
        <taxon>Actinomycetota</taxon>
        <taxon>Actinomycetes</taxon>
        <taxon>Pseudonocardiales</taxon>
        <taxon>Pseudonocardiaceae</taxon>
        <taxon>Amycolatopsis</taxon>
    </lineage>
</organism>
<dbReference type="RefSeq" id="WP_344857576.1">
    <property type="nucleotide sequence ID" value="NZ_BAAAZN010000003.1"/>
</dbReference>
<keyword evidence="2" id="KW-1185">Reference proteome</keyword>
<evidence type="ECO:0000313" key="2">
    <source>
        <dbReference type="Proteomes" id="UP001500689"/>
    </source>
</evidence>
<accession>A0ABP6VLT2</accession>
<evidence type="ECO:0000313" key="1">
    <source>
        <dbReference type="EMBL" id="GAA3535393.1"/>
    </source>
</evidence>
<proteinExistence type="predicted"/>
<dbReference type="EMBL" id="BAAAZN010000003">
    <property type="protein sequence ID" value="GAA3535393.1"/>
    <property type="molecule type" value="Genomic_DNA"/>
</dbReference>